<dbReference type="eggNOG" id="COG3087">
    <property type="taxonomic scope" value="Bacteria"/>
</dbReference>
<dbReference type="RefSeq" id="WP_018373475.1">
    <property type="nucleotide sequence ID" value="NZ_LT906439.1"/>
</dbReference>
<reference evidence="9 10" key="1">
    <citation type="submission" date="2017-06" db="EMBL/GenBank/DDBJ databases">
        <authorList>
            <consortium name="Pathogen Informatics"/>
        </authorList>
    </citation>
    <scope>NUCLEOTIDE SEQUENCE [LARGE SCALE GENOMIC DNA]</scope>
    <source>
        <strain evidence="9 10">NCTC13788</strain>
    </source>
</reference>
<keyword evidence="10" id="KW-1185">Reference proteome</keyword>
<organism evidence="9 10">
    <name type="scientific">Streptococcus merionis</name>
    <dbReference type="NCBI Taxonomy" id="400065"/>
    <lineage>
        <taxon>Bacteria</taxon>
        <taxon>Bacillati</taxon>
        <taxon>Bacillota</taxon>
        <taxon>Bacilli</taxon>
        <taxon>Lactobacillales</taxon>
        <taxon>Streptococcaceae</taxon>
        <taxon>Streptococcus</taxon>
    </lineage>
</organism>
<evidence type="ECO:0000259" key="8">
    <source>
        <dbReference type="PROSITE" id="PS50847"/>
    </source>
</evidence>
<dbReference type="Pfam" id="PF00092">
    <property type="entry name" value="VWA"/>
    <property type="match status" value="1"/>
</dbReference>
<dbReference type="InterPro" id="IPR019931">
    <property type="entry name" value="LPXTG_anchor"/>
</dbReference>
<dbReference type="Pfam" id="PF00746">
    <property type="entry name" value="Gram_pos_anchor"/>
    <property type="match status" value="1"/>
</dbReference>
<name>A0A239SSZ0_9STRE</name>
<dbReference type="InterPro" id="IPR036465">
    <property type="entry name" value="vWFA_dom_sf"/>
</dbReference>
<keyword evidence="1" id="KW-0134">Cell wall</keyword>
<proteinExistence type="predicted"/>
<dbReference type="InterPro" id="IPR002035">
    <property type="entry name" value="VWF_A"/>
</dbReference>
<feature type="compositionally biased region" description="Polar residues" evidence="5">
    <location>
        <begin position="68"/>
        <end position="112"/>
    </location>
</feature>
<feature type="chain" id="PRO_5011231410" evidence="6">
    <location>
        <begin position="30"/>
        <end position="1041"/>
    </location>
</feature>
<dbReference type="AlphaFoldDB" id="A0A239SSZ0"/>
<protein>
    <submittedName>
        <fullName evidence="9">Serum opacity factor</fullName>
    </submittedName>
</protein>
<keyword evidence="2" id="KW-0964">Secreted</keyword>
<dbReference type="KEGG" id="smen:SAMEA4412692_1140"/>
<evidence type="ECO:0000256" key="4">
    <source>
        <dbReference type="ARBA" id="ARBA00023088"/>
    </source>
</evidence>
<feature type="region of interest" description="Disordered" evidence="5">
    <location>
        <begin position="62"/>
        <end position="122"/>
    </location>
</feature>
<dbReference type="SMART" id="SM00327">
    <property type="entry name" value="VWA"/>
    <property type="match status" value="1"/>
</dbReference>
<dbReference type="Gene3D" id="3.40.50.410">
    <property type="entry name" value="von Willebrand factor, type A domain"/>
    <property type="match status" value="1"/>
</dbReference>
<dbReference type="InterPro" id="IPR004237">
    <property type="entry name" value="Fibron_repeat-bd"/>
</dbReference>
<evidence type="ECO:0000256" key="3">
    <source>
        <dbReference type="ARBA" id="ARBA00022729"/>
    </source>
</evidence>
<feature type="compositionally biased region" description="Polar residues" evidence="5">
    <location>
        <begin position="984"/>
        <end position="999"/>
    </location>
</feature>
<dbReference type="EMBL" id="LT906439">
    <property type="protein sequence ID" value="SNU88601.1"/>
    <property type="molecule type" value="Genomic_DNA"/>
</dbReference>
<dbReference type="CDD" id="cd00198">
    <property type="entry name" value="vWFA"/>
    <property type="match status" value="1"/>
</dbReference>
<evidence type="ECO:0000256" key="1">
    <source>
        <dbReference type="ARBA" id="ARBA00022512"/>
    </source>
</evidence>
<feature type="domain" description="VWFA" evidence="7">
    <location>
        <begin position="193"/>
        <end position="427"/>
    </location>
</feature>
<sequence>MANCKYKLRKLSVGLVSVGTMFTATTVMGDEVSQPTAIEVTPQQETSEQSDTAGVTPETITVERAEESQSLTTTQPESVNTTSEDSQLSSEKLSKTVVSSQGEDPSHTQASPRSERSAQEETATQMIEVEHYSVDKPAESKVVKDEKNLIVTRDKSEKRELFKVERDVKVDVAKGEIDVTLTVTPREIDKGAEVIVLLDTSKKMSDDDFNTAKEHIKKLVTTLTSQPINDTPNYNNRNSVRLVDFYRHVDDPIELTTANVDDKLAAVRKKAIEDYNGWGVDLQGAIHRAREIFNKEKASGKRQHIVLFSQGEATFSYDTKDKNALSKIILKEPVTSTNPLLPWPFYVDSTTSSANLVKDAKRIQEFLKKLGISRYGDLLDQVVSQGGSILNLGSSLLGTNSPLDYITLSELNTKDLQEKAFDYSKKLGEGYHFRSYYTRESSEVPLKNIVKSVVKSKIEKLKKKIETEDRWFDVLGIADWSDSISKALGADQLEEQMINKVIDYLFYKRDYIYYNHNLSAQAEAKMARDEGITFYAFDVTDPNRVTKESKSNSRSETYTKYLEKKAEEAKKTAKERNDRFDKYLKEMSDGRDFFKDVDDKDKFKDALSELKMVEKFSDKVTVKENSWKAAEESSSTKVNHTRASSGWFSTTSESLTWTISKEQLQNAFETETPLTLTYKLNINNAKFRAALNKRRQRRSTSAENNNLLVEKIISNTISYKINDKSANAQNLDDVRLTYSKLMVPVPELDGEVIEPQAPQLPELPPIIAHGPNLDFEEETIYQLPLEHGRYAPNTQITFTEDTKSDIVIGGHVIDFTEETITTETGHNSTDSTQEIIEDTRPATKTIIIGGQNSPIEITEDTMPSLAGHSGNTTLTEDTKSDTVISGHVIDFTEETITTETGHNSTDSVQEIIEDTRSATKTIIIGGQNAPIEITEDTMPSLTGHSGNTTITEDTQTGISGLNKATVIEEEKRSKPRCHFDNEEPSSAVNQTISQPSVSKVENRLPQTGDKDKPEAFFTVAALTIIGAVGLLGKKSREDQSN</sequence>
<evidence type="ECO:0000313" key="9">
    <source>
        <dbReference type="EMBL" id="SNU88601.1"/>
    </source>
</evidence>
<dbReference type="PROSITE" id="PS50234">
    <property type="entry name" value="VWFA"/>
    <property type="match status" value="1"/>
</dbReference>
<feature type="signal peptide" evidence="6">
    <location>
        <begin position="1"/>
        <end position="29"/>
    </location>
</feature>
<keyword evidence="3 6" id="KW-0732">Signal</keyword>
<evidence type="ECO:0000256" key="6">
    <source>
        <dbReference type="SAM" id="SignalP"/>
    </source>
</evidence>
<evidence type="ECO:0000256" key="5">
    <source>
        <dbReference type="SAM" id="MobiDB-lite"/>
    </source>
</evidence>
<feature type="region of interest" description="Disordered" evidence="5">
    <location>
        <begin position="972"/>
        <end position="1011"/>
    </location>
</feature>
<evidence type="ECO:0000313" key="10">
    <source>
        <dbReference type="Proteomes" id="UP000215185"/>
    </source>
</evidence>
<accession>A0A239SSZ0</accession>
<feature type="domain" description="Gram-positive cocci surface proteins LPxTG" evidence="8">
    <location>
        <begin position="1004"/>
        <end position="1041"/>
    </location>
</feature>
<dbReference type="NCBIfam" id="NF040483">
    <property type="entry name" value="serum_opaci_fac"/>
    <property type="match status" value="1"/>
</dbReference>
<evidence type="ECO:0000256" key="2">
    <source>
        <dbReference type="ARBA" id="ARBA00022525"/>
    </source>
</evidence>
<dbReference type="SUPFAM" id="SSF53300">
    <property type="entry name" value="vWA-like"/>
    <property type="match status" value="1"/>
</dbReference>
<feature type="compositionally biased region" description="Basic and acidic residues" evidence="5">
    <location>
        <begin position="972"/>
        <end position="981"/>
    </location>
</feature>
<keyword evidence="4" id="KW-0572">Peptidoglycan-anchor</keyword>
<evidence type="ECO:0000259" key="7">
    <source>
        <dbReference type="PROSITE" id="PS50234"/>
    </source>
</evidence>
<dbReference type="STRING" id="1123308.GCA_000380085_00903"/>
<gene>
    <name evidence="9" type="primary">sof</name>
    <name evidence="9" type="ORF">SAMEA4412692_01140</name>
</gene>
<dbReference type="OrthoDB" id="2237464at2"/>
<dbReference type="PROSITE" id="PS50847">
    <property type="entry name" value="GRAM_POS_ANCHORING"/>
    <property type="match status" value="1"/>
</dbReference>
<dbReference type="Proteomes" id="UP000215185">
    <property type="component" value="Chromosome 1"/>
</dbReference>
<dbReference type="Pfam" id="PF02986">
    <property type="entry name" value="Fn_bind"/>
    <property type="match status" value="5"/>
</dbReference>